<dbReference type="GO" id="GO:0005886">
    <property type="term" value="C:plasma membrane"/>
    <property type="evidence" value="ECO:0007669"/>
    <property type="project" value="UniProtKB-SubCell"/>
</dbReference>
<organism evidence="9 10">
    <name type="scientific">Segniliparus rugosus (strain ATCC BAA-974 / DSM 45345 / CCUG 50838 / CIP 108380 / JCM 13579 / CDC 945)</name>
    <dbReference type="NCBI Taxonomy" id="679197"/>
    <lineage>
        <taxon>Bacteria</taxon>
        <taxon>Bacillati</taxon>
        <taxon>Actinomycetota</taxon>
        <taxon>Actinomycetes</taxon>
        <taxon>Mycobacteriales</taxon>
        <taxon>Segniliparaceae</taxon>
        <taxon>Segniliparus</taxon>
    </lineage>
</organism>
<feature type="domain" description="Phage shock protein PspC N-terminal" evidence="8">
    <location>
        <begin position="49"/>
        <end position="104"/>
    </location>
</feature>
<sequence>MNELPPPPSPLALPPAGGGSEPAPQPPQPDASQGSQRWDDRLAEIWRTRPRRFPKHGYLAGVCAGFAWRYAIDPLVVRIAFVLSTVFGGVGITLYLAAWLLLPRNADEASALGALFGRRTSSVAKWKTVLLTLALLVSLGGIGWHDVYPGALWLAGWFLAVWFLHRRTPIPPEGVPSAAASPGDPGLAQAVAQAPAVSPRRRRGLWAVVAVVFLLPLAGGLTFFAWAFSADKPDGKIGDRTFIARTDGELQDAYGVSVGQVSLNLRDLALVRDRTVRVSVRTGEVQVSVPENANVRAVCHVGVGSAGCGGFDEAKPGEPTLTLELTADLGSVHVWRGAPPRFSDDGGGERRHRQGR</sequence>
<feature type="compositionally biased region" description="Pro residues" evidence="6">
    <location>
        <begin position="1"/>
        <end position="13"/>
    </location>
</feature>
<feature type="transmembrane region" description="Helical" evidence="7">
    <location>
        <begin position="123"/>
        <end position="141"/>
    </location>
</feature>
<dbReference type="AlphaFoldDB" id="E5XM11"/>
<dbReference type="EMBL" id="ACZI02000003">
    <property type="protein sequence ID" value="EFV14617.2"/>
    <property type="molecule type" value="Genomic_DNA"/>
</dbReference>
<feature type="transmembrane region" description="Helical" evidence="7">
    <location>
        <begin position="78"/>
        <end position="102"/>
    </location>
</feature>
<dbReference type="Proteomes" id="UP000004816">
    <property type="component" value="Unassembled WGS sequence"/>
</dbReference>
<dbReference type="PANTHER" id="PTHR33885">
    <property type="entry name" value="PHAGE SHOCK PROTEIN C"/>
    <property type="match status" value="1"/>
</dbReference>
<reference evidence="9 10" key="1">
    <citation type="journal article" date="2011" name="Stand. Genomic Sci.">
        <title>High quality draft genome sequence of Segniliparus rugosus CDC 945(T)= (ATCC BAA-974(T)).</title>
        <authorList>
            <person name="Earl A.M."/>
            <person name="Desjardins C.A."/>
            <person name="Fitzgerald M.G."/>
            <person name="Arachchi H.M."/>
            <person name="Zeng Q."/>
            <person name="Mehta T."/>
            <person name="Griggs A."/>
            <person name="Birren B.W."/>
            <person name="Toney N.C."/>
            <person name="Carr J."/>
            <person name="Posey J."/>
            <person name="Butler W.R."/>
        </authorList>
    </citation>
    <scope>NUCLEOTIDE SEQUENCE [LARGE SCALE GENOMIC DNA]</scope>
    <source>
        <strain evidence="10">ATCC BAA-974 / DSM 45345 / CCUG 50838 / CIP 108380 / JCM 13579 / CDC 945</strain>
    </source>
</reference>
<feature type="transmembrane region" description="Helical" evidence="7">
    <location>
        <begin position="147"/>
        <end position="164"/>
    </location>
</feature>
<keyword evidence="5 7" id="KW-0472">Membrane</keyword>
<accession>E5XM11</accession>
<keyword evidence="10" id="KW-1185">Reference proteome</keyword>
<dbReference type="RefSeq" id="WP_021030623.1">
    <property type="nucleotide sequence ID" value="NZ_KI391954.1"/>
</dbReference>
<feature type="region of interest" description="Disordered" evidence="6">
    <location>
        <begin position="1"/>
        <end position="37"/>
    </location>
</feature>
<evidence type="ECO:0000256" key="1">
    <source>
        <dbReference type="ARBA" id="ARBA00004162"/>
    </source>
</evidence>
<protein>
    <recommendedName>
        <fullName evidence="8">Phage shock protein PspC N-terminal domain-containing protein</fullName>
    </recommendedName>
</protein>
<feature type="transmembrane region" description="Helical" evidence="7">
    <location>
        <begin position="205"/>
        <end position="228"/>
    </location>
</feature>
<evidence type="ECO:0000313" key="10">
    <source>
        <dbReference type="Proteomes" id="UP000004816"/>
    </source>
</evidence>
<dbReference type="Pfam" id="PF04024">
    <property type="entry name" value="PspC"/>
    <property type="match status" value="1"/>
</dbReference>
<evidence type="ECO:0000256" key="6">
    <source>
        <dbReference type="SAM" id="MobiDB-lite"/>
    </source>
</evidence>
<dbReference type="eggNOG" id="COG1983">
    <property type="taxonomic scope" value="Bacteria"/>
</dbReference>
<dbReference type="PANTHER" id="PTHR33885:SF3">
    <property type="entry name" value="PHAGE SHOCK PROTEIN C"/>
    <property type="match status" value="1"/>
</dbReference>
<proteinExistence type="predicted"/>
<evidence type="ECO:0000256" key="4">
    <source>
        <dbReference type="ARBA" id="ARBA00022989"/>
    </source>
</evidence>
<dbReference type="InterPro" id="IPR007168">
    <property type="entry name" value="Phageshock_PspC_N"/>
</dbReference>
<dbReference type="InterPro" id="IPR052027">
    <property type="entry name" value="PspC"/>
</dbReference>
<evidence type="ECO:0000256" key="2">
    <source>
        <dbReference type="ARBA" id="ARBA00022475"/>
    </source>
</evidence>
<comment type="subcellular location">
    <subcellularLocation>
        <location evidence="1">Cell membrane</location>
        <topology evidence="1">Single-pass membrane protein</topology>
    </subcellularLocation>
</comment>
<evidence type="ECO:0000256" key="3">
    <source>
        <dbReference type="ARBA" id="ARBA00022692"/>
    </source>
</evidence>
<keyword evidence="4 7" id="KW-1133">Transmembrane helix</keyword>
<comment type="caution">
    <text evidence="9">The sequence shown here is derived from an EMBL/GenBank/DDBJ whole genome shotgun (WGS) entry which is preliminary data.</text>
</comment>
<evidence type="ECO:0000313" key="9">
    <source>
        <dbReference type="EMBL" id="EFV14617.2"/>
    </source>
</evidence>
<keyword evidence="2" id="KW-1003">Cell membrane</keyword>
<name>E5XM11_SEGRC</name>
<keyword evidence="3 7" id="KW-0812">Transmembrane</keyword>
<evidence type="ECO:0000256" key="5">
    <source>
        <dbReference type="ARBA" id="ARBA00023136"/>
    </source>
</evidence>
<gene>
    <name evidence="9" type="ORF">HMPREF9336_00530</name>
</gene>
<dbReference type="HOGENOM" id="CLU_030489_1_0_11"/>
<dbReference type="STRING" id="679197.HMPREF9336_00530"/>
<evidence type="ECO:0000259" key="8">
    <source>
        <dbReference type="Pfam" id="PF04024"/>
    </source>
</evidence>
<evidence type="ECO:0000256" key="7">
    <source>
        <dbReference type="SAM" id="Phobius"/>
    </source>
</evidence>